<name>A0A369AS52_9FIRM</name>
<organism evidence="2 3">
    <name type="scientific">Anaerobacterium chartisolvens</name>
    <dbReference type="NCBI Taxonomy" id="1297424"/>
    <lineage>
        <taxon>Bacteria</taxon>
        <taxon>Bacillati</taxon>
        <taxon>Bacillota</taxon>
        <taxon>Clostridia</taxon>
        <taxon>Eubacteriales</taxon>
        <taxon>Oscillospiraceae</taxon>
        <taxon>Anaerobacterium</taxon>
    </lineage>
</organism>
<dbReference type="Proteomes" id="UP000253034">
    <property type="component" value="Unassembled WGS sequence"/>
</dbReference>
<sequence>MNSTKRLAIIAVMVSQAMILSLIESMLPIPSIVTGMKLGLPNIVTLLAIIFLGYADALTIVIIRCILSSFFSGGLIFFLFSISGGVLSVLVMALLYKKMSKALSLTGISIAGALAHNTGQVLIACIVMKTAAVLGYMPLLLGASVVTGCFTGLCSGFLSSALKKINIISHRS</sequence>
<evidence type="ECO:0000313" key="2">
    <source>
        <dbReference type="EMBL" id="RCX11168.1"/>
    </source>
</evidence>
<dbReference type="AlphaFoldDB" id="A0A369AS52"/>
<evidence type="ECO:0000313" key="3">
    <source>
        <dbReference type="Proteomes" id="UP000253034"/>
    </source>
</evidence>
<protein>
    <submittedName>
        <fullName evidence="2">Heptaprenyl diphosphate synthase</fullName>
    </submittedName>
</protein>
<dbReference type="PIRSF" id="PIRSF027391">
    <property type="entry name" value="Hpre_diP_synt_I"/>
    <property type="match status" value="1"/>
</dbReference>
<feature type="transmembrane region" description="Helical" evidence="1">
    <location>
        <begin position="7"/>
        <end position="23"/>
    </location>
</feature>
<feature type="transmembrane region" description="Helical" evidence="1">
    <location>
        <begin position="139"/>
        <end position="162"/>
    </location>
</feature>
<dbReference type="Pfam" id="PF07456">
    <property type="entry name" value="Hpre_diP_synt_I"/>
    <property type="match status" value="1"/>
</dbReference>
<accession>A0A369AS52</accession>
<keyword evidence="1" id="KW-0812">Transmembrane</keyword>
<keyword evidence="3" id="KW-1185">Reference proteome</keyword>
<dbReference type="Gene3D" id="1.10.1760.20">
    <property type="match status" value="1"/>
</dbReference>
<keyword evidence="1" id="KW-1133">Transmembrane helix</keyword>
<dbReference type="InterPro" id="IPR010898">
    <property type="entry name" value="Hpre_diP_synth_I"/>
</dbReference>
<feature type="transmembrane region" description="Helical" evidence="1">
    <location>
        <begin position="102"/>
        <end position="127"/>
    </location>
</feature>
<dbReference type="OrthoDB" id="9799095at2"/>
<dbReference type="InterPro" id="IPR014535">
    <property type="entry name" value="Hpre_diP_synt_I"/>
</dbReference>
<feature type="transmembrane region" description="Helical" evidence="1">
    <location>
        <begin position="75"/>
        <end position="96"/>
    </location>
</feature>
<proteinExistence type="predicted"/>
<evidence type="ECO:0000256" key="1">
    <source>
        <dbReference type="SAM" id="Phobius"/>
    </source>
</evidence>
<gene>
    <name evidence="2" type="ORF">DFR58_12744</name>
</gene>
<feature type="transmembrane region" description="Helical" evidence="1">
    <location>
        <begin position="43"/>
        <end position="63"/>
    </location>
</feature>
<dbReference type="RefSeq" id="WP_114299288.1">
    <property type="nucleotide sequence ID" value="NZ_QPJT01000027.1"/>
</dbReference>
<reference evidence="2 3" key="1">
    <citation type="submission" date="2018-07" db="EMBL/GenBank/DDBJ databases">
        <title>Genomic Encyclopedia of Type Strains, Phase IV (KMG-IV): sequencing the most valuable type-strain genomes for metagenomic binning, comparative biology and taxonomic classification.</title>
        <authorList>
            <person name="Goeker M."/>
        </authorList>
    </citation>
    <scope>NUCLEOTIDE SEQUENCE [LARGE SCALE GENOMIC DNA]</scope>
    <source>
        <strain evidence="2 3">DSM 27016</strain>
    </source>
</reference>
<comment type="caution">
    <text evidence="2">The sequence shown here is derived from an EMBL/GenBank/DDBJ whole genome shotgun (WGS) entry which is preliminary data.</text>
</comment>
<keyword evidence="1" id="KW-0472">Membrane</keyword>
<dbReference type="EMBL" id="QPJT01000027">
    <property type="protein sequence ID" value="RCX11168.1"/>
    <property type="molecule type" value="Genomic_DNA"/>
</dbReference>